<dbReference type="AlphaFoldDB" id="A0A432WXQ3"/>
<feature type="signal peptide" evidence="3">
    <location>
        <begin position="1"/>
        <end position="25"/>
    </location>
</feature>
<comment type="similarity">
    <text evidence="1">Belongs to the membrane fusion protein (MFP) (TC 8.A.1) family.</text>
</comment>
<keyword evidence="3" id="KW-0732">Signal</keyword>
<feature type="domain" description="Multidrug resistance protein MdtA-like barrel-sandwich hybrid" evidence="4">
    <location>
        <begin position="75"/>
        <end position="198"/>
    </location>
</feature>
<evidence type="ECO:0000259" key="4">
    <source>
        <dbReference type="Pfam" id="PF25917"/>
    </source>
</evidence>
<dbReference type="Gene3D" id="2.40.30.170">
    <property type="match status" value="1"/>
</dbReference>
<dbReference type="NCBIfam" id="TIGR01730">
    <property type="entry name" value="RND_mfp"/>
    <property type="match status" value="1"/>
</dbReference>
<proteinExistence type="inferred from homology"/>
<dbReference type="Gene3D" id="1.10.287.470">
    <property type="entry name" value="Helix hairpin bin"/>
    <property type="match status" value="1"/>
</dbReference>
<protein>
    <submittedName>
        <fullName evidence="7">Efflux RND transporter periplasmic adaptor subunit</fullName>
    </submittedName>
</protein>
<sequence>MELNQMSTFNLKTFILLLTIPVALSGCGNAGSTNTVESAPVETERGVPVEVVSVAQGTVRASIQASAILEAEEETDVIARVSGIVEDILVEEGDFVEQGQALVRLESSRYRYSRDQIAAELRGVSQELERMRQLAGQQMISTEQVERLQSRHDALSAQLQIAELDLSEAVIRAPISGHIAERFVKTGNMIQAYQQKALFHIVNDTTLRATVNLPEHALASIKAGQEADLELQGAGNHNNISAQVTRVSTVVDATSGTFRVVLSIPNAEQNLRAGMFTRVNLHYAQKHNVVRIPHHALVNVDQASYVFIANENKAQRLAVTTGIRENGWIEITEGLDTGMQLIVTGQNTLRNDALLEVIEL</sequence>
<evidence type="ECO:0000256" key="1">
    <source>
        <dbReference type="ARBA" id="ARBA00009477"/>
    </source>
</evidence>
<dbReference type="Gene3D" id="2.40.420.20">
    <property type="match status" value="1"/>
</dbReference>
<reference evidence="8" key="1">
    <citation type="journal article" date="2018" name="Front. Microbiol.">
        <title>Genome-Based Analysis Reveals the Taxonomy and Diversity of the Family Idiomarinaceae.</title>
        <authorList>
            <person name="Liu Y."/>
            <person name="Lai Q."/>
            <person name="Shao Z."/>
        </authorList>
    </citation>
    <scope>NUCLEOTIDE SEQUENCE [LARGE SCALE GENOMIC DNA]</scope>
    <source>
        <strain evidence="8">AIS</strain>
    </source>
</reference>
<dbReference type="InterPro" id="IPR058625">
    <property type="entry name" value="MdtA-like_BSH"/>
</dbReference>
<dbReference type="Gene3D" id="2.40.50.100">
    <property type="match status" value="1"/>
</dbReference>
<evidence type="ECO:0000313" key="8">
    <source>
        <dbReference type="Proteomes" id="UP000286934"/>
    </source>
</evidence>
<evidence type="ECO:0000256" key="2">
    <source>
        <dbReference type="SAM" id="Coils"/>
    </source>
</evidence>
<dbReference type="InterPro" id="IPR006143">
    <property type="entry name" value="RND_pump_MFP"/>
</dbReference>
<feature type="domain" description="YknX-like C-terminal permuted SH3-like" evidence="6">
    <location>
        <begin position="290"/>
        <end position="351"/>
    </location>
</feature>
<evidence type="ECO:0000256" key="3">
    <source>
        <dbReference type="SAM" id="SignalP"/>
    </source>
</evidence>
<feature type="domain" description="CusB-like beta-barrel" evidence="5">
    <location>
        <begin position="210"/>
        <end position="282"/>
    </location>
</feature>
<dbReference type="InterPro" id="IPR058637">
    <property type="entry name" value="YknX-like_C"/>
</dbReference>
<dbReference type="PANTHER" id="PTHR30469">
    <property type="entry name" value="MULTIDRUG RESISTANCE PROTEIN MDTA"/>
    <property type="match status" value="1"/>
</dbReference>
<dbReference type="Proteomes" id="UP000286934">
    <property type="component" value="Unassembled WGS sequence"/>
</dbReference>
<dbReference type="PANTHER" id="PTHR30469:SF38">
    <property type="entry name" value="HLYD FAMILY SECRETION PROTEIN"/>
    <property type="match status" value="1"/>
</dbReference>
<dbReference type="GO" id="GO:1990281">
    <property type="term" value="C:efflux pump complex"/>
    <property type="evidence" value="ECO:0007669"/>
    <property type="project" value="TreeGrafter"/>
</dbReference>
<name>A0A432WXQ3_9GAMM</name>
<keyword evidence="2" id="KW-0175">Coiled coil</keyword>
<dbReference type="Pfam" id="PF25989">
    <property type="entry name" value="YknX_C"/>
    <property type="match status" value="1"/>
</dbReference>
<dbReference type="InterPro" id="IPR058792">
    <property type="entry name" value="Beta-barrel_RND_2"/>
</dbReference>
<organism evidence="7 8">
    <name type="scientific">Aliidiomarina shirensis</name>
    <dbReference type="NCBI Taxonomy" id="1048642"/>
    <lineage>
        <taxon>Bacteria</taxon>
        <taxon>Pseudomonadati</taxon>
        <taxon>Pseudomonadota</taxon>
        <taxon>Gammaproteobacteria</taxon>
        <taxon>Alteromonadales</taxon>
        <taxon>Idiomarinaceae</taxon>
        <taxon>Aliidiomarina</taxon>
    </lineage>
</organism>
<dbReference type="SUPFAM" id="SSF111369">
    <property type="entry name" value="HlyD-like secretion proteins"/>
    <property type="match status" value="1"/>
</dbReference>
<comment type="caution">
    <text evidence="7">The sequence shown here is derived from an EMBL/GenBank/DDBJ whole genome shotgun (WGS) entry which is preliminary data.</text>
</comment>
<evidence type="ECO:0000259" key="6">
    <source>
        <dbReference type="Pfam" id="PF25989"/>
    </source>
</evidence>
<evidence type="ECO:0000259" key="5">
    <source>
        <dbReference type="Pfam" id="PF25954"/>
    </source>
</evidence>
<feature type="coiled-coil region" evidence="2">
    <location>
        <begin position="114"/>
        <end position="165"/>
    </location>
</feature>
<dbReference type="GO" id="GO:0015562">
    <property type="term" value="F:efflux transmembrane transporter activity"/>
    <property type="evidence" value="ECO:0007669"/>
    <property type="project" value="TreeGrafter"/>
</dbReference>
<dbReference type="Pfam" id="PF25917">
    <property type="entry name" value="BSH_RND"/>
    <property type="match status" value="1"/>
</dbReference>
<gene>
    <name evidence="7" type="ORF">CWE13_02650</name>
</gene>
<dbReference type="Pfam" id="PF25954">
    <property type="entry name" value="Beta-barrel_RND_2"/>
    <property type="match status" value="1"/>
</dbReference>
<evidence type="ECO:0000313" key="7">
    <source>
        <dbReference type="EMBL" id="RUO38562.1"/>
    </source>
</evidence>
<dbReference type="EMBL" id="PIPP01000001">
    <property type="protein sequence ID" value="RUO38562.1"/>
    <property type="molecule type" value="Genomic_DNA"/>
</dbReference>
<accession>A0A432WXQ3</accession>
<keyword evidence="8" id="KW-1185">Reference proteome</keyword>
<feature type="chain" id="PRO_5019143223" evidence="3">
    <location>
        <begin position="26"/>
        <end position="360"/>
    </location>
</feature>